<dbReference type="PROSITE" id="PS00923">
    <property type="entry name" value="ASP_GLU_RACEMASE_1"/>
    <property type="match status" value="1"/>
</dbReference>
<dbReference type="HAMAP" id="MF_00258">
    <property type="entry name" value="Glu_racemase"/>
    <property type="match status" value="1"/>
</dbReference>
<comment type="pathway">
    <text evidence="8">Cell wall biogenesis; peptidoglycan biosynthesis.</text>
</comment>
<dbReference type="GO" id="GO:0008881">
    <property type="term" value="F:glutamate racemase activity"/>
    <property type="evidence" value="ECO:0007669"/>
    <property type="project" value="UniProtKB-UniRule"/>
</dbReference>
<dbReference type="Pfam" id="PF01177">
    <property type="entry name" value="Asp_Glu_race"/>
    <property type="match status" value="1"/>
</dbReference>
<evidence type="ECO:0000256" key="1">
    <source>
        <dbReference type="ARBA" id="ARBA00001602"/>
    </source>
</evidence>
<accession>A0A0R1RLN8</accession>
<dbReference type="EMBL" id="AZFE01000003">
    <property type="protein sequence ID" value="KRL57983.1"/>
    <property type="molecule type" value="Genomic_DNA"/>
</dbReference>
<dbReference type="GO" id="GO:0071555">
    <property type="term" value="P:cell wall organization"/>
    <property type="evidence" value="ECO:0007669"/>
    <property type="project" value="UniProtKB-KW"/>
</dbReference>
<sequence length="267" mass="29247">MDNRPIGVMDSGLGGLTFVKEIRHQLPNESIVFLGDEARLPYGIKSSSEVREFSFQIAKYLLKFDIKMFVIACNTATAAALQFLQEQLDIPVIGVIKPGSQAATSLTKNHQVGVIATQKTIESLAYTNQIGLLDSKVKVIGLATQSLVKLVESNQMNTDYAQQIISEQLNFFADYQVDTLILGCTHFPLLANEIQSAMGPEVKLIDSGAETASVVKELLTKNDVLASQHNDNFLKLLTTGSIIQFEKVASNWLQDSKLDIAQVNLGE</sequence>
<comment type="similarity">
    <text evidence="8">Belongs to the aspartate/glutamate racemases family.</text>
</comment>
<dbReference type="KEGG" id="lol:LACOL_1237"/>
<evidence type="ECO:0000256" key="3">
    <source>
        <dbReference type="ARBA" id="ARBA00022960"/>
    </source>
</evidence>
<dbReference type="GO" id="GO:0008360">
    <property type="term" value="P:regulation of cell shape"/>
    <property type="evidence" value="ECO:0007669"/>
    <property type="project" value="UniProtKB-KW"/>
</dbReference>
<feature type="active site" description="Proton donor/acceptor" evidence="8">
    <location>
        <position position="73"/>
    </location>
</feature>
<dbReference type="InterPro" id="IPR033134">
    <property type="entry name" value="Asp/Glu_racemase_AS_2"/>
</dbReference>
<dbReference type="PANTHER" id="PTHR21198:SF2">
    <property type="entry name" value="GLUTAMATE RACEMASE"/>
    <property type="match status" value="1"/>
</dbReference>
<evidence type="ECO:0000256" key="6">
    <source>
        <dbReference type="ARBA" id="ARBA00023316"/>
    </source>
</evidence>
<feature type="binding site" evidence="8">
    <location>
        <begin position="10"/>
        <end position="11"/>
    </location>
    <ligand>
        <name>substrate</name>
    </ligand>
</feature>
<evidence type="ECO:0000256" key="7">
    <source>
        <dbReference type="ARBA" id="ARBA00070053"/>
    </source>
</evidence>
<keyword evidence="4 8" id="KW-0573">Peptidoglycan synthesis</keyword>
<evidence type="ECO:0000313" key="9">
    <source>
        <dbReference type="EMBL" id="KRL57983.1"/>
    </source>
</evidence>
<dbReference type="AlphaFoldDB" id="A0A0R1RLN8"/>
<dbReference type="Gene3D" id="3.40.50.1860">
    <property type="match status" value="2"/>
</dbReference>
<feature type="active site" description="Proton donor/acceptor" evidence="8">
    <location>
        <position position="184"/>
    </location>
</feature>
<reference evidence="9 10" key="1">
    <citation type="journal article" date="2015" name="Genome Announc.">
        <title>Expanding the biotechnology potential of lactobacilli through comparative genomics of 213 strains and associated genera.</title>
        <authorList>
            <person name="Sun Z."/>
            <person name="Harris H.M."/>
            <person name="McCann A."/>
            <person name="Guo C."/>
            <person name="Argimon S."/>
            <person name="Zhang W."/>
            <person name="Yang X."/>
            <person name="Jeffery I.B."/>
            <person name="Cooney J.C."/>
            <person name="Kagawa T.F."/>
            <person name="Liu W."/>
            <person name="Song Y."/>
            <person name="Salvetti E."/>
            <person name="Wrobel A."/>
            <person name="Rasinkangas P."/>
            <person name="Parkhill J."/>
            <person name="Rea M.C."/>
            <person name="O'Sullivan O."/>
            <person name="Ritari J."/>
            <person name="Douillard F.P."/>
            <person name="Paul Ross R."/>
            <person name="Yang R."/>
            <person name="Briner A.E."/>
            <person name="Felis G.E."/>
            <person name="de Vos W.M."/>
            <person name="Barrangou R."/>
            <person name="Klaenhammer T.R."/>
            <person name="Caufield P.W."/>
            <person name="Cui Y."/>
            <person name="Zhang H."/>
            <person name="O'Toole P.W."/>
        </authorList>
    </citation>
    <scope>NUCLEOTIDE SEQUENCE [LARGE SCALE GENOMIC DNA]</scope>
    <source>
        <strain evidence="9 10">DSM 15707</strain>
    </source>
</reference>
<keyword evidence="3 8" id="KW-0133">Cell shape</keyword>
<keyword evidence="10" id="KW-1185">Reference proteome</keyword>
<keyword evidence="5 8" id="KW-0413">Isomerase</keyword>
<gene>
    <name evidence="8" type="primary">murI</name>
    <name evidence="9" type="ORF">FC70_GL000457</name>
</gene>
<dbReference type="InterPro" id="IPR004391">
    <property type="entry name" value="Glu_race"/>
</dbReference>
<feature type="binding site" evidence="8">
    <location>
        <begin position="74"/>
        <end position="75"/>
    </location>
    <ligand>
        <name>substrate</name>
    </ligand>
</feature>
<evidence type="ECO:0000256" key="4">
    <source>
        <dbReference type="ARBA" id="ARBA00022984"/>
    </source>
</evidence>
<name>A0A0R1RLN8_9LACO</name>
<dbReference type="OrthoDB" id="9801055at2"/>
<comment type="caution">
    <text evidence="9">The sequence shown here is derived from an EMBL/GenBank/DDBJ whole genome shotgun (WGS) entry which is preliminary data.</text>
</comment>
<dbReference type="GO" id="GO:0009252">
    <property type="term" value="P:peptidoglycan biosynthetic process"/>
    <property type="evidence" value="ECO:0007669"/>
    <property type="project" value="UniProtKB-UniRule"/>
</dbReference>
<evidence type="ECO:0000313" key="10">
    <source>
        <dbReference type="Proteomes" id="UP000051697"/>
    </source>
</evidence>
<dbReference type="SUPFAM" id="SSF53681">
    <property type="entry name" value="Aspartate/glutamate racemase"/>
    <property type="match status" value="2"/>
</dbReference>
<feature type="binding site" evidence="8">
    <location>
        <begin position="185"/>
        <end position="186"/>
    </location>
    <ligand>
        <name>substrate</name>
    </ligand>
</feature>
<dbReference type="FunFam" id="3.40.50.1860:FF:000002">
    <property type="entry name" value="Glutamate racemase"/>
    <property type="match status" value="1"/>
</dbReference>
<dbReference type="NCBIfam" id="TIGR00067">
    <property type="entry name" value="glut_race"/>
    <property type="match status" value="1"/>
</dbReference>
<comment type="function">
    <text evidence="8">Provides the (R)-glutamate required for cell wall biosynthesis.</text>
</comment>
<protein>
    <recommendedName>
        <fullName evidence="7 8">Glutamate racemase</fullName>
        <ecNumber evidence="2 8">5.1.1.3</ecNumber>
    </recommendedName>
</protein>
<dbReference type="GO" id="GO:0042802">
    <property type="term" value="F:identical protein binding"/>
    <property type="evidence" value="ECO:0007669"/>
    <property type="project" value="UniProtKB-ARBA"/>
</dbReference>
<dbReference type="InterPro" id="IPR018187">
    <property type="entry name" value="Asp/Glu_racemase_AS_1"/>
</dbReference>
<dbReference type="InterPro" id="IPR001920">
    <property type="entry name" value="Asp/Glu_race"/>
</dbReference>
<evidence type="ECO:0000256" key="8">
    <source>
        <dbReference type="HAMAP-Rule" id="MF_00258"/>
    </source>
</evidence>
<organism evidence="9 10">
    <name type="scientific">Paucilactobacillus oligofermentans DSM 15707 = LMG 22743</name>
    <dbReference type="NCBI Taxonomy" id="1423778"/>
    <lineage>
        <taxon>Bacteria</taxon>
        <taxon>Bacillati</taxon>
        <taxon>Bacillota</taxon>
        <taxon>Bacilli</taxon>
        <taxon>Lactobacillales</taxon>
        <taxon>Lactobacillaceae</taxon>
        <taxon>Paucilactobacillus</taxon>
    </lineage>
</organism>
<dbReference type="PROSITE" id="PS00924">
    <property type="entry name" value="ASP_GLU_RACEMASE_2"/>
    <property type="match status" value="1"/>
</dbReference>
<dbReference type="InterPro" id="IPR015942">
    <property type="entry name" value="Asp/Glu/hydantoin_racemase"/>
</dbReference>
<keyword evidence="6 8" id="KW-0961">Cell wall biogenesis/degradation</keyword>
<dbReference type="PANTHER" id="PTHR21198">
    <property type="entry name" value="GLUTAMATE RACEMASE"/>
    <property type="match status" value="1"/>
</dbReference>
<comment type="catalytic activity">
    <reaction evidence="1 8">
        <text>L-glutamate = D-glutamate</text>
        <dbReference type="Rhea" id="RHEA:12813"/>
        <dbReference type="ChEBI" id="CHEBI:29985"/>
        <dbReference type="ChEBI" id="CHEBI:29986"/>
        <dbReference type="EC" id="5.1.1.3"/>
    </reaction>
</comment>
<dbReference type="Proteomes" id="UP000051697">
    <property type="component" value="Unassembled WGS sequence"/>
</dbReference>
<dbReference type="NCBIfam" id="NF002035">
    <property type="entry name" value="PRK00865.1-3"/>
    <property type="match status" value="1"/>
</dbReference>
<dbReference type="EC" id="5.1.1.3" evidence="2 8"/>
<dbReference type="STRING" id="1423778.FC70_GL000457"/>
<feature type="binding site" evidence="8">
    <location>
        <begin position="42"/>
        <end position="43"/>
    </location>
    <ligand>
        <name>substrate</name>
    </ligand>
</feature>
<evidence type="ECO:0000256" key="5">
    <source>
        <dbReference type="ARBA" id="ARBA00023235"/>
    </source>
</evidence>
<dbReference type="PATRIC" id="fig|1423778.4.peg.476"/>
<proteinExistence type="inferred from homology"/>
<evidence type="ECO:0000256" key="2">
    <source>
        <dbReference type="ARBA" id="ARBA00013090"/>
    </source>
</evidence>
<dbReference type="UniPathway" id="UPA00219"/>
<dbReference type="RefSeq" id="WP_057889403.1">
    <property type="nucleotide sequence ID" value="NZ_AZFE01000003.1"/>
</dbReference>